<name>A0AAF1BJJ4_9TREE</name>
<keyword evidence="3" id="KW-1133">Transmembrane helix</keyword>
<accession>A0AAF1BJJ4</accession>
<dbReference type="Pfam" id="PF02582">
    <property type="entry name" value="DUF155"/>
    <property type="match status" value="1"/>
</dbReference>
<proteinExistence type="inferred from homology"/>
<gene>
    <name evidence="5" type="primary">RMD8</name>
    <name evidence="5" type="ORF">LOC62_05G007047</name>
</gene>
<comment type="similarity">
    <text evidence="1">Belongs to the RMD1/sif2 family.</text>
</comment>
<dbReference type="AlphaFoldDB" id="A0AAF1BJJ4"/>
<dbReference type="InterPro" id="IPR003734">
    <property type="entry name" value="DUF155"/>
</dbReference>
<dbReference type="RefSeq" id="XP_062629557.1">
    <property type="nucleotide sequence ID" value="XM_062773573.1"/>
</dbReference>
<evidence type="ECO:0000256" key="1">
    <source>
        <dbReference type="ARBA" id="ARBA00008306"/>
    </source>
</evidence>
<feature type="compositionally biased region" description="Basic and acidic residues" evidence="2">
    <location>
        <begin position="161"/>
        <end position="179"/>
    </location>
</feature>
<dbReference type="PANTHER" id="PTHR16255">
    <property type="entry name" value="REQUIRED FOR MEIOTIC NUCLEAR DIVISION PROTEIN 1 HOMOLOG"/>
    <property type="match status" value="1"/>
</dbReference>
<dbReference type="GeneID" id="87810222"/>
<feature type="compositionally biased region" description="Basic and acidic residues" evidence="2">
    <location>
        <begin position="308"/>
        <end position="346"/>
    </location>
</feature>
<feature type="transmembrane region" description="Helical" evidence="3">
    <location>
        <begin position="654"/>
        <end position="679"/>
    </location>
</feature>
<feature type="compositionally biased region" description="Polar residues" evidence="2">
    <location>
        <begin position="289"/>
        <end position="300"/>
    </location>
</feature>
<dbReference type="EMBL" id="CP086718">
    <property type="protein sequence ID" value="WOO83531.1"/>
    <property type="molecule type" value="Genomic_DNA"/>
</dbReference>
<dbReference type="PANTHER" id="PTHR16255:SF4">
    <property type="entry name" value="SPORULATION PROTEIN RMD8"/>
    <property type="match status" value="1"/>
</dbReference>
<feature type="compositionally biased region" description="Low complexity" evidence="2">
    <location>
        <begin position="131"/>
        <end position="152"/>
    </location>
</feature>
<feature type="compositionally biased region" description="Basic and acidic residues" evidence="2">
    <location>
        <begin position="277"/>
        <end position="286"/>
    </location>
</feature>
<evidence type="ECO:0000313" key="5">
    <source>
        <dbReference type="EMBL" id="WOO83531.1"/>
    </source>
</evidence>
<keyword evidence="3" id="KW-0812">Transmembrane</keyword>
<feature type="compositionally biased region" description="Basic and acidic residues" evidence="2">
    <location>
        <begin position="358"/>
        <end position="379"/>
    </location>
</feature>
<evidence type="ECO:0000256" key="3">
    <source>
        <dbReference type="SAM" id="Phobius"/>
    </source>
</evidence>
<sequence>MSRPNQGQSRPLGATKPKSTALSNAVPSNAARRSAGTVPGLARAASTLRQLGSSPGQHSSSLASIPAHLRNLSAPKIPSPLGKGTPARNIKLSLPARTSKTTEKHVFLPEDPQLAPLPRTASDINLALARSGRPRSYSAGSGGPPSSSHRASQSYTTPLGQDERSDAEKMTKREREENSLPRLTAYSTADGYRLRLLQAFLKREHGVGVVRVFDDCIYAVYNLPLLPGYGATTRIRSSPAVKSPGGVSLLERMTQAEDLGYNDEYFPVQDEDAADGEDYRAPHDPSEYILSSSPPNQSQILEPGMEDTLERAEEHVNNEDHPNHPEDHDGPIIVDHGDGPHFDREGPQLLEQQEELEEEHREREEESERRLLHSESEPHHTRHVHVPGTHMSSTHPGYLEHVPSSALTPSELEDPPAGHVDYAPQQAVSRSQRKRYPSPPRRRRKSYSSQNVAEAVFFSYGVSVFFGFTAGEERTIMSDCEAAGAWQHGLAEDDWEVEEFHFVYDRDAESPRIYNDMFTFKSRSHLFKLSLAHAIAQSTKLSVYESVMQESLALTSSFPKELAVTGHLQMNRIDALKMTGRLFRLRMDVNLIGGILDTPELFWSEASLYPLYEAINQYLEIGPRVQVLNDRLSVVGDLLEIIHEYIDQRAVHRITWIIIWLILIACIVQVGEVVARLVFHGIEASAVKSLFVVRGVRAALGK</sequence>
<evidence type="ECO:0000313" key="6">
    <source>
        <dbReference type="Proteomes" id="UP000827549"/>
    </source>
</evidence>
<keyword evidence="3" id="KW-0472">Membrane</keyword>
<evidence type="ECO:0000256" key="2">
    <source>
        <dbReference type="SAM" id="MobiDB-lite"/>
    </source>
</evidence>
<feature type="domain" description="DUF155" evidence="4">
    <location>
        <begin position="456"/>
        <end position="629"/>
    </location>
</feature>
<feature type="region of interest" description="Disordered" evidence="2">
    <location>
        <begin position="1"/>
        <end position="119"/>
    </location>
</feature>
<feature type="compositionally biased region" description="Polar residues" evidence="2">
    <location>
        <begin position="47"/>
        <end position="63"/>
    </location>
</feature>
<dbReference type="InterPro" id="IPR051624">
    <property type="entry name" value="RMD1/Sad1-interacting"/>
</dbReference>
<feature type="region of interest" description="Disordered" evidence="2">
    <location>
        <begin position="131"/>
        <end position="182"/>
    </location>
</feature>
<protein>
    <submittedName>
        <fullName evidence="5">Sporulation protein RMD8</fullName>
    </submittedName>
</protein>
<dbReference type="GO" id="GO:0005739">
    <property type="term" value="C:mitochondrion"/>
    <property type="evidence" value="ECO:0007669"/>
    <property type="project" value="UniProtKB-ARBA"/>
</dbReference>
<reference evidence="5" key="1">
    <citation type="submission" date="2023-10" db="EMBL/GenBank/DDBJ databases">
        <authorList>
            <person name="Noh H."/>
        </authorList>
    </citation>
    <scope>NUCLEOTIDE SEQUENCE</scope>
    <source>
        <strain evidence="5">DUCC4014</strain>
    </source>
</reference>
<organism evidence="5 6">
    <name type="scientific">Vanrija pseudolonga</name>
    <dbReference type="NCBI Taxonomy" id="143232"/>
    <lineage>
        <taxon>Eukaryota</taxon>
        <taxon>Fungi</taxon>
        <taxon>Dikarya</taxon>
        <taxon>Basidiomycota</taxon>
        <taxon>Agaricomycotina</taxon>
        <taxon>Tremellomycetes</taxon>
        <taxon>Trichosporonales</taxon>
        <taxon>Trichosporonaceae</taxon>
        <taxon>Vanrija</taxon>
    </lineage>
</organism>
<feature type="compositionally biased region" description="Polar residues" evidence="2">
    <location>
        <begin position="17"/>
        <end position="27"/>
    </location>
</feature>
<feature type="region of interest" description="Disordered" evidence="2">
    <location>
        <begin position="275"/>
        <end position="447"/>
    </location>
</feature>
<feature type="compositionally biased region" description="Basic residues" evidence="2">
    <location>
        <begin position="431"/>
        <end position="446"/>
    </location>
</feature>
<evidence type="ECO:0000259" key="4">
    <source>
        <dbReference type="Pfam" id="PF02582"/>
    </source>
</evidence>
<dbReference type="Proteomes" id="UP000827549">
    <property type="component" value="Chromosome 5"/>
</dbReference>
<keyword evidence="6" id="KW-1185">Reference proteome</keyword>